<evidence type="ECO:0000256" key="1">
    <source>
        <dbReference type="SAM" id="SignalP"/>
    </source>
</evidence>
<protein>
    <recommendedName>
        <fullName evidence="4">DUF11 domain-containing protein</fullName>
    </recommendedName>
</protein>
<proteinExistence type="predicted"/>
<accession>A0A2A4I123</accession>
<comment type="caution">
    <text evidence="2">The sequence shown here is derived from an EMBL/GenBank/DDBJ whole genome shotgun (WGS) entry which is preliminary data.</text>
</comment>
<evidence type="ECO:0000313" key="3">
    <source>
        <dbReference type="Proteomes" id="UP000218784"/>
    </source>
</evidence>
<keyword evidence="1" id="KW-0732">Signal</keyword>
<feature type="signal peptide" evidence="1">
    <location>
        <begin position="1"/>
        <end position="22"/>
    </location>
</feature>
<name>A0A2A4I123_9SPHN</name>
<evidence type="ECO:0000313" key="2">
    <source>
        <dbReference type="EMBL" id="PCG10466.1"/>
    </source>
</evidence>
<reference evidence="2 3" key="1">
    <citation type="submission" date="2017-09" db="EMBL/GenBank/DDBJ databases">
        <title>Sphingomonas ginsenosidimutans KACC 14949, whole genome shotgun sequence.</title>
        <authorList>
            <person name="Feng G."/>
            <person name="Zhu H."/>
        </authorList>
    </citation>
    <scope>NUCLEOTIDE SEQUENCE [LARGE SCALE GENOMIC DNA]</scope>
    <source>
        <strain evidence="2 3">KACC 14949</strain>
    </source>
</reference>
<gene>
    <name evidence="2" type="ORF">COA17_03320</name>
</gene>
<dbReference type="RefSeq" id="WP_096610143.1">
    <property type="nucleotide sequence ID" value="NZ_NWVD01000001.1"/>
</dbReference>
<dbReference type="EMBL" id="NWVD01000001">
    <property type="protein sequence ID" value="PCG10466.1"/>
    <property type="molecule type" value="Genomic_DNA"/>
</dbReference>
<dbReference type="Proteomes" id="UP000218784">
    <property type="component" value="Unassembled WGS sequence"/>
</dbReference>
<dbReference type="AlphaFoldDB" id="A0A2A4I123"/>
<evidence type="ECO:0008006" key="4">
    <source>
        <dbReference type="Google" id="ProtNLM"/>
    </source>
</evidence>
<feature type="chain" id="PRO_5012901311" description="DUF11 domain-containing protein" evidence="1">
    <location>
        <begin position="23"/>
        <end position="161"/>
    </location>
</feature>
<keyword evidence="3" id="KW-1185">Reference proteome</keyword>
<organism evidence="2 3">
    <name type="scientific">Sphingomonas ginsenosidimutans</name>
    <dbReference type="NCBI Taxonomy" id="862134"/>
    <lineage>
        <taxon>Bacteria</taxon>
        <taxon>Pseudomonadati</taxon>
        <taxon>Pseudomonadota</taxon>
        <taxon>Alphaproteobacteria</taxon>
        <taxon>Sphingomonadales</taxon>
        <taxon>Sphingomonadaceae</taxon>
        <taxon>Sphingomonas</taxon>
    </lineage>
</organism>
<sequence length="161" mass="16601">MFRSPFPLTAVALAAVALPAAAAAAPGPLQISSRVMVETRARAADGTTRLALAPARRVVPGDRVTVVLAYRNTGAQPLAGVTLDNPIPRGLVYRAPAPGSAAPAVSLDGRRYAALDQLRVALPGGGTRAALPDDVTHVRWRLDRPLTAGGGGEFAFQAVLH</sequence>